<gene>
    <name evidence="1" type="ORF">HF292_010100</name>
</gene>
<keyword evidence="2" id="KW-1185">Reference proteome</keyword>
<evidence type="ECO:0000313" key="2">
    <source>
        <dbReference type="Proteomes" id="UP001196097"/>
    </source>
</evidence>
<name>A0ACD5IGR4_9PROT</name>
<evidence type="ECO:0000313" key="1">
    <source>
        <dbReference type="EMBL" id="XRP72156.1"/>
    </source>
</evidence>
<protein>
    <submittedName>
        <fullName evidence="1">Uncharacterized protein</fullName>
    </submittedName>
</protein>
<accession>A0ACD5IGR4</accession>
<proteinExistence type="predicted"/>
<reference evidence="1 2" key="1">
    <citation type="journal article" date="2021" name="ISME J.">
        <title>Genomic evolution of the class Acidithiobacillia: deep-branching Proteobacteria living in extreme acidic conditions.</title>
        <authorList>
            <person name="Moya-Beltran A."/>
            <person name="Beard S."/>
            <person name="Rojas-Villalobos C."/>
            <person name="Issotta F."/>
            <person name="Gallardo Y."/>
            <person name="Ulloa R."/>
            <person name="Giaveno A."/>
            <person name="Degli Esposti M."/>
            <person name="Johnson D.B."/>
            <person name="Quatrini R."/>
        </authorList>
    </citation>
    <scope>NUCLEOTIDE SEQUENCE [LARGE SCALE GENOMIC DNA]</scope>
    <source>
        <strain evidence="1 2">CF3</strain>
    </source>
</reference>
<organism evidence="1 2">
    <name type="scientific">Acidithiobacillus ferruginosus</name>
    <dbReference type="NCBI Taxonomy" id="3063951"/>
    <lineage>
        <taxon>Bacteria</taxon>
        <taxon>Pseudomonadati</taxon>
        <taxon>Pseudomonadota</taxon>
        <taxon>Acidithiobacillia</taxon>
        <taxon>Acidithiobacillales</taxon>
        <taxon>Acidithiobacillaceae</taxon>
        <taxon>Acidithiobacillus</taxon>
    </lineage>
</organism>
<dbReference type="Proteomes" id="UP001196097">
    <property type="component" value="Chromosome"/>
</dbReference>
<sequence length="1157" mass="129634">MILPDNLPADQTDAFIARWVDARGSERSNYQLFLTELCTLLGLPQPDPAGEDTAANSYVFERRVDMAKPDGSVTRGYIDLYRRGSFILEAKQTGQVLDSHGWDKAMLAAHNQADQYLRALPAAEGRPPFIVVTDVGRSLELYAEFTRSGGTYVPYPDPGHHRIRLQDLRDPVVVQRLRQLWNDPDSLDPSRHAARVTRAIADRLARLAKSLEAAGHSPERVAHFLMRALFTMFAEDVGLLPQQQGRGAFITLLDALRERPKQFAPALQSLWQTMDKGGYDARLMATIQRFNGGLFHTPDVIPLNCDQIDLLREAASSDWRYVEPAIFGTLLERALDPRERHQLGAHYTPRAYVERLVMPTIINPLRAQWRTAQVAAETWLQQNKPDKALQELRGFHQQLCQIRVLDPACGSGNFLYVALEHMKRLEGEVLNLIGDLNRGQAILETQGLTVDPHQFLGLEINPRAAAIAEMVLWIGYLQWGYRIHQCIDLPEPILRDFHNIAHRDALLAYDGMDYALDEDGRAITRWDGHSYKDSPITGEPIPDESARMPVERYRNPRKARWPQADYIIGNPPFIGAANMRRALGDGYVDALRAVYRGEVPESADFVMYWWHIAAETVRHGQAHRFGFITTNSIRQTFNRRVLEAQLSAAQNPLHLAFAIPDHPWVDAADGAAVRIAMTVGRAEAGEGALLNVTAEQETNEDAHEVMLAERLGILHADLTAGPNIVAATPLMGNSAIGSRGVQLIGSGFIVTPEDAIHLGLGNIQGVERHIRNYRHGRDLTDKPRGVKVIDLFGLTAEDVRHRYPAIYQWVLERVKPERDQNNRAGYRDKWWIFGEARSEWRRMCATLPRYIATVETAKHRTFQFLDADILPDNKLINIAIDDAAILGVLSSRIHILWSFRAGSQLGVGNDPVYVKTRCFETYPFPDATSEQAAHIRDLAEQLDAHRKRQQAEHTKLTLTGMYNVLEKRRSGATLSVQDRAIHQAGLVSILAELHDALDHAILDAYGWSDLADAIVGQPGGTTPLPDKHVALREAEEEILTRLVALNTQRAAEEAQGQIRWLRPDYQAPERDVASSTGTFDLGDSETFGVVAQKPAWPSNLAEQIEVVRRQLAAGPASTDALAARFKRKPVKALTPVLTALHTLGFITYEADRWRLVS</sequence>
<dbReference type="EMBL" id="CP130946">
    <property type="protein sequence ID" value="XRP72156.1"/>
    <property type="molecule type" value="Genomic_DNA"/>
</dbReference>